<evidence type="ECO:0000256" key="4">
    <source>
        <dbReference type="ARBA" id="ARBA00022692"/>
    </source>
</evidence>
<dbReference type="RefSeq" id="WP_144994528.1">
    <property type="nucleotide sequence ID" value="NZ_VNJK01000005.1"/>
</dbReference>
<feature type="transmembrane region" description="Helical" evidence="7">
    <location>
        <begin position="154"/>
        <end position="179"/>
    </location>
</feature>
<evidence type="ECO:0000256" key="6">
    <source>
        <dbReference type="ARBA" id="ARBA00023136"/>
    </source>
</evidence>
<dbReference type="SUPFAM" id="SSF161098">
    <property type="entry name" value="MetI-like"/>
    <property type="match status" value="1"/>
</dbReference>
<evidence type="ECO:0000256" key="1">
    <source>
        <dbReference type="ARBA" id="ARBA00004651"/>
    </source>
</evidence>
<comment type="caution">
    <text evidence="9">The sequence shown here is derived from an EMBL/GenBank/DDBJ whole genome shotgun (WGS) entry which is preliminary data.</text>
</comment>
<organism evidence="9 10">
    <name type="scientific">Paenibacillus agilis</name>
    <dbReference type="NCBI Taxonomy" id="3020863"/>
    <lineage>
        <taxon>Bacteria</taxon>
        <taxon>Bacillati</taxon>
        <taxon>Bacillota</taxon>
        <taxon>Bacilli</taxon>
        <taxon>Bacillales</taxon>
        <taxon>Paenibacillaceae</taxon>
        <taxon>Paenibacillus</taxon>
    </lineage>
</organism>
<evidence type="ECO:0000313" key="9">
    <source>
        <dbReference type="EMBL" id="TVX86872.1"/>
    </source>
</evidence>
<dbReference type="Pfam" id="PF00528">
    <property type="entry name" value="BPD_transp_1"/>
    <property type="match status" value="1"/>
</dbReference>
<dbReference type="InterPro" id="IPR035906">
    <property type="entry name" value="MetI-like_sf"/>
</dbReference>
<evidence type="ECO:0000256" key="2">
    <source>
        <dbReference type="ARBA" id="ARBA00022448"/>
    </source>
</evidence>
<keyword evidence="2 7" id="KW-0813">Transport</keyword>
<reference evidence="9 10" key="1">
    <citation type="submission" date="2019-07" db="EMBL/GenBank/DDBJ databases">
        <authorList>
            <person name="Kim J."/>
        </authorList>
    </citation>
    <scope>NUCLEOTIDE SEQUENCE [LARGE SCALE GENOMIC DNA]</scope>
    <source>
        <strain evidence="9 10">N4</strain>
    </source>
</reference>
<dbReference type="PANTHER" id="PTHR30193">
    <property type="entry name" value="ABC TRANSPORTER PERMEASE PROTEIN"/>
    <property type="match status" value="1"/>
</dbReference>
<dbReference type="OrthoDB" id="9788108at2"/>
<dbReference type="PANTHER" id="PTHR30193:SF37">
    <property type="entry name" value="INNER MEMBRANE ABC TRANSPORTER PERMEASE PROTEIN YCJO"/>
    <property type="match status" value="1"/>
</dbReference>
<keyword evidence="5 7" id="KW-1133">Transmembrane helix</keyword>
<protein>
    <submittedName>
        <fullName evidence="9">Sugar ABC transporter permease</fullName>
    </submittedName>
</protein>
<dbReference type="Gene3D" id="1.10.3720.10">
    <property type="entry name" value="MetI-like"/>
    <property type="match status" value="1"/>
</dbReference>
<comment type="similarity">
    <text evidence="7">Belongs to the binding-protein-dependent transport system permease family.</text>
</comment>
<dbReference type="InterPro" id="IPR051393">
    <property type="entry name" value="ABC_transporter_permease"/>
</dbReference>
<dbReference type="PROSITE" id="PS50928">
    <property type="entry name" value="ABC_TM1"/>
    <property type="match status" value="1"/>
</dbReference>
<evidence type="ECO:0000313" key="10">
    <source>
        <dbReference type="Proteomes" id="UP000318102"/>
    </source>
</evidence>
<dbReference type="CDD" id="cd06261">
    <property type="entry name" value="TM_PBP2"/>
    <property type="match status" value="1"/>
</dbReference>
<feature type="transmembrane region" description="Helical" evidence="7">
    <location>
        <begin position="262"/>
        <end position="283"/>
    </location>
</feature>
<evidence type="ECO:0000256" key="7">
    <source>
        <dbReference type="RuleBase" id="RU363032"/>
    </source>
</evidence>
<keyword evidence="4 7" id="KW-0812">Transmembrane</keyword>
<dbReference type="Proteomes" id="UP000318102">
    <property type="component" value="Unassembled WGS sequence"/>
</dbReference>
<dbReference type="GO" id="GO:0005886">
    <property type="term" value="C:plasma membrane"/>
    <property type="evidence" value="ECO:0007669"/>
    <property type="project" value="UniProtKB-SubCell"/>
</dbReference>
<keyword evidence="10" id="KW-1185">Reference proteome</keyword>
<keyword evidence="6 7" id="KW-0472">Membrane</keyword>
<dbReference type="EMBL" id="VNJK01000005">
    <property type="protein sequence ID" value="TVX86872.1"/>
    <property type="molecule type" value="Genomic_DNA"/>
</dbReference>
<evidence type="ECO:0000259" key="8">
    <source>
        <dbReference type="PROSITE" id="PS50928"/>
    </source>
</evidence>
<dbReference type="InterPro" id="IPR000515">
    <property type="entry name" value="MetI-like"/>
</dbReference>
<dbReference type="GO" id="GO:0055085">
    <property type="term" value="P:transmembrane transport"/>
    <property type="evidence" value="ECO:0007669"/>
    <property type="project" value="InterPro"/>
</dbReference>
<feature type="transmembrane region" description="Helical" evidence="7">
    <location>
        <begin position="108"/>
        <end position="129"/>
    </location>
</feature>
<evidence type="ECO:0000256" key="3">
    <source>
        <dbReference type="ARBA" id="ARBA00022475"/>
    </source>
</evidence>
<comment type="subcellular location">
    <subcellularLocation>
        <location evidence="1 7">Cell membrane</location>
        <topology evidence="1 7">Multi-pass membrane protein</topology>
    </subcellularLocation>
</comment>
<evidence type="ECO:0000256" key="5">
    <source>
        <dbReference type="ARBA" id="ARBA00022989"/>
    </source>
</evidence>
<gene>
    <name evidence="9" type="ORF">FPZ44_23465</name>
</gene>
<keyword evidence="3" id="KW-1003">Cell membrane</keyword>
<feature type="transmembrane region" description="Helical" evidence="7">
    <location>
        <begin position="15"/>
        <end position="41"/>
    </location>
</feature>
<accession>A0A559IGU0</accession>
<dbReference type="AlphaFoldDB" id="A0A559IGU0"/>
<proteinExistence type="inferred from homology"/>
<feature type="domain" description="ABC transmembrane type-1" evidence="8">
    <location>
        <begin position="71"/>
        <end position="280"/>
    </location>
</feature>
<feature type="transmembrane region" description="Helical" evidence="7">
    <location>
        <begin position="200"/>
        <end position="222"/>
    </location>
</feature>
<feature type="transmembrane region" description="Helical" evidence="7">
    <location>
        <begin position="75"/>
        <end position="96"/>
    </location>
</feature>
<name>A0A559IGU0_9BACL</name>
<sequence length="292" mass="33176">MRNIVKKIFYRETNIALLFLAPSLVGFALFYLLPFVAGFYYSLMDSPIQGSFVGLANYRELLQSDSFRLAAQNTGLFTVMGVPLVMAISLALALMLNRALPLRNWLRATYVMPLVVPVASIVLVWQLLFDRSGAVNALWTLWGGESADWMNSPWARVVVLLVYLWKTIGYNMILFLAGLQNIPKDYYEAAALDGAGPFRQLWSITLVYLTPTTFFVAIMSIISSFKVFRETYLIAGDYPHESIYFLQHYMNNMFQALDYQKLTSASFLMAVAIILVVVILFRFERKFHGSVS</sequence>